<organism evidence="2 3">
    <name type="scientific">Mammaliicoccus stepanovicii</name>
    <dbReference type="NCBI Taxonomy" id="643214"/>
    <lineage>
        <taxon>Bacteria</taxon>
        <taxon>Bacillati</taxon>
        <taxon>Bacillota</taxon>
        <taxon>Bacilli</taxon>
        <taxon>Bacillales</taxon>
        <taxon>Staphylococcaceae</taxon>
        <taxon>Mammaliicoccus</taxon>
    </lineage>
</organism>
<dbReference type="AlphaFoldDB" id="A0A239YP80"/>
<evidence type="ECO:0000313" key="2">
    <source>
        <dbReference type="EMBL" id="SNV60058.1"/>
    </source>
</evidence>
<dbReference type="PANTHER" id="PTHR36974">
    <property type="entry name" value="MEMBRANE PROTEIN-RELATED"/>
    <property type="match status" value="1"/>
</dbReference>
<keyword evidence="1" id="KW-1133">Transmembrane helix</keyword>
<gene>
    <name evidence="2" type="ORF">SAMEA4384403_00610</name>
</gene>
<keyword evidence="1" id="KW-0472">Membrane</keyword>
<evidence type="ECO:0000256" key="1">
    <source>
        <dbReference type="SAM" id="Phobius"/>
    </source>
</evidence>
<evidence type="ECO:0000313" key="3">
    <source>
        <dbReference type="Proteomes" id="UP000242084"/>
    </source>
</evidence>
<dbReference type="KEGG" id="sste:SAMEA4384403_0610"/>
<dbReference type="Proteomes" id="UP000242084">
    <property type="component" value="Chromosome 1"/>
</dbReference>
<accession>A0A239YP80</accession>
<reference evidence="2 3" key="1">
    <citation type="submission" date="2017-06" db="EMBL/GenBank/DDBJ databases">
        <authorList>
            <consortium name="Pathogen Informatics"/>
        </authorList>
    </citation>
    <scope>NUCLEOTIDE SEQUENCE [LARGE SCALE GENOMIC DNA]</scope>
    <source>
        <strain evidence="2 3">NCTC13839</strain>
    </source>
</reference>
<feature type="transmembrane region" description="Helical" evidence="1">
    <location>
        <begin position="39"/>
        <end position="56"/>
    </location>
</feature>
<dbReference type="EMBL" id="LT906462">
    <property type="protein sequence ID" value="SNV60058.1"/>
    <property type="molecule type" value="Genomic_DNA"/>
</dbReference>
<protein>
    <submittedName>
        <fullName evidence="2">Membrane protein</fullName>
    </submittedName>
</protein>
<keyword evidence="1" id="KW-0812">Transmembrane</keyword>
<dbReference type="PANTHER" id="PTHR36974:SF1">
    <property type="entry name" value="DOXX FAMILY MEMBRANE PROTEIN"/>
    <property type="match status" value="1"/>
</dbReference>
<keyword evidence="3" id="KW-1185">Reference proteome</keyword>
<proteinExistence type="predicted"/>
<name>A0A239YP80_9STAP</name>
<dbReference type="RefSeq" id="WP_142380946.1">
    <property type="nucleotide sequence ID" value="NZ_BMDM01000003.1"/>
</dbReference>
<sequence>MKLFRILFGSVFIFAGVMHFIRRQGFQAIVPNYLPFKKLIVWVSGIIEMIFGIIILIKKPSNMTKRLLRWFLIAVFPANVYMARNNIPLNGKTLPKWALWGRLPLQFVMMRLVRKL</sequence>
<dbReference type="OrthoDB" id="327939at2"/>